<feature type="transmembrane region" description="Helical" evidence="8">
    <location>
        <begin position="113"/>
        <end position="133"/>
    </location>
</feature>
<evidence type="ECO:0000256" key="1">
    <source>
        <dbReference type="ARBA" id="ARBA00004651"/>
    </source>
</evidence>
<comment type="similarity">
    <text evidence="2">Belongs to the UPF0718 family.</text>
</comment>
<dbReference type="GO" id="GO:0046872">
    <property type="term" value="F:metal ion binding"/>
    <property type="evidence" value="ECO:0007669"/>
    <property type="project" value="UniProtKB-KW"/>
</dbReference>
<proteinExistence type="inferred from homology"/>
<feature type="transmembrane region" description="Helical" evidence="8">
    <location>
        <begin position="215"/>
        <end position="235"/>
    </location>
</feature>
<evidence type="ECO:0000259" key="9">
    <source>
        <dbReference type="PROSITE" id="PS50846"/>
    </source>
</evidence>
<dbReference type="GO" id="GO:0005886">
    <property type="term" value="C:plasma membrane"/>
    <property type="evidence" value="ECO:0007669"/>
    <property type="project" value="UniProtKB-SubCell"/>
</dbReference>
<sequence>MLTFIENYWDALVLMLAEMAPYLLLGFFFAGLLRAFVPKNIYKKHLAPRNMKSVVKAAALGIPLPLCSCGVIPTSVGLRREGASHGACTSFLIATPQTGVDSIAATWSLLGPFFAIVRPIAALVTAMLGGWMVNRFAREDEALSAASAKSGEHDHCECGDDACGCEESHSHDDHHQHECGCGCSHEEHEESGFWQKFSSSMRYAFVEMLQDVGKWLVIGLLIAALITVAVPNEWLAALHEYKLLNMLIVLAVAIPMYVCATGSIPIAVSLMAKGLTPGAALVLLMAGPAVNSASMLVIGKVFGRRTLWLYIASIVIGAMLFGLGIDYLLPQDWFSVSSMIGAGVHCSDCIDVMDWVWIAIFLVLLVNAFGARMFRSRGLSHNHEKENGNEIQANCCKDQSAVVTAYEVKEMSCNHCKANVEKIIAGIAGVESVEVDLVKGLAYVTGKHDHDEVVRLVTANGYRTRLSVEG</sequence>
<feature type="transmembrane region" description="Helical" evidence="8">
    <location>
        <begin position="247"/>
        <end position="272"/>
    </location>
</feature>
<evidence type="ECO:0000256" key="4">
    <source>
        <dbReference type="ARBA" id="ARBA00022692"/>
    </source>
</evidence>
<comment type="subcellular location">
    <subcellularLocation>
        <location evidence="1">Cell membrane</location>
        <topology evidence="1">Multi-pass membrane protein</topology>
    </subcellularLocation>
</comment>
<protein>
    <submittedName>
        <fullName evidence="10">Heavy metal-associated domain-containing protein</fullName>
    </submittedName>
</protein>
<evidence type="ECO:0000256" key="2">
    <source>
        <dbReference type="ARBA" id="ARBA00006386"/>
    </source>
</evidence>
<evidence type="ECO:0000256" key="8">
    <source>
        <dbReference type="SAM" id="Phobius"/>
    </source>
</evidence>
<dbReference type="AlphaFoldDB" id="A0A3S0RPS0"/>
<dbReference type="Proteomes" id="UP000278983">
    <property type="component" value="Unassembled WGS sequence"/>
</dbReference>
<dbReference type="Pfam" id="PF03773">
    <property type="entry name" value="ArsP_1"/>
    <property type="match status" value="1"/>
</dbReference>
<evidence type="ECO:0000256" key="5">
    <source>
        <dbReference type="ARBA" id="ARBA00022723"/>
    </source>
</evidence>
<keyword evidence="7 8" id="KW-0472">Membrane</keyword>
<dbReference type="Gene3D" id="3.30.70.100">
    <property type="match status" value="1"/>
</dbReference>
<dbReference type="RefSeq" id="WP_126678957.1">
    <property type="nucleotide sequence ID" value="NZ_JBQNBJ010000034.1"/>
</dbReference>
<dbReference type="PROSITE" id="PS01047">
    <property type="entry name" value="HMA_1"/>
    <property type="match status" value="1"/>
</dbReference>
<evidence type="ECO:0000256" key="7">
    <source>
        <dbReference type="ARBA" id="ARBA00023136"/>
    </source>
</evidence>
<organism evidence="10 11">
    <name type="scientific">Prevotella koreensis</name>
    <dbReference type="NCBI Taxonomy" id="2490854"/>
    <lineage>
        <taxon>Bacteria</taxon>
        <taxon>Pseudomonadati</taxon>
        <taxon>Bacteroidota</taxon>
        <taxon>Bacteroidia</taxon>
        <taxon>Bacteroidales</taxon>
        <taxon>Prevotellaceae</taxon>
        <taxon>Prevotella</taxon>
    </lineage>
</organism>
<keyword evidence="6 8" id="KW-1133">Transmembrane helix</keyword>
<comment type="caution">
    <text evidence="10">The sequence shown here is derived from an EMBL/GenBank/DDBJ whole genome shotgun (WGS) entry which is preliminary data.</text>
</comment>
<dbReference type="InterPro" id="IPR006121">
    <property type="entry name" value="HMA_dom"/>
</dbReference>
<dbReference type="InterPro" id="IPR036163">
    <property type="entry name" value="HMA_dom_sf"/>
</dbReference>
<keyword evidence="4 8" id="KW-0812">Transmembrane</keyword>
<dbReference type="EMBL" id="RYYU01000001">
    <property type="protein sequence ID" value="RUL59855.1"/>
    <property type="molecule type" value="Genomic_DNA"/>
</dbReference>
<dbReference type="InterPro" id="IPR052923">
    <property type="entry name" value="UPF0718"/>
</dbReference>
<feature type="transmembrane region" description="Helical" evidence="8">
    <location>
        <begin position="307"/>
        <end position="329"/>
    </location>
</feature>
<evidence type="ECO:0000256" key="3">
    <source>
        <dbReference type="ARBA" id="ARBA00022475"/>
    </source>
</evidence>
<dbReference type="OrthoDB" id="9770315at2"/>
<evidence type="ECO:0000313" key="10">
    <source>
        <dbReference type="EMBL" id="RUL59855.1"/>
    </source>
</evidence>
<reference evidence="10 11" key="1">
    <citation type="submission" date="2018-12" db="EMBL/GenBank/DDBJ databases">
        <title>Genome sequencing of Prevotella sp. KCOM 3155 (= JS262).</title>
        <authorList>
            <person name="Kook J.-K."/>
            <person name="Park S.-N."/>
            <person name="Lim Y.K."/>
        </authorList>
    </citation>
    <scope>NUCLEOTIDE SEQUENCE [LARGE SCALE GENOMIC DNA]</scope>
    <source>
        <strain evidence="10 11">KCOM 3155</strain>
    </source>
</reference>
<keyword evidence="3" id="KW-1003">Cell membrane</keyword>
<dbReference type="PANTHER" id="PTHR34184">
    <property type="entry name" value="UPF0718 PROTEIN YCGR"/>
    <property type="match status" value="1"/>
</dbReference>
<accession>A0A3S0RPS0</accession>
<dbReference type="InterPro" id="IPR017969">
    <property type="entry name" value="Heavy-metal-associated_CS"/>
</dbReference>
<evidence type="ECO:0000256" key="6">
    <source>
        <dbReference type="ARBA" id="ARBA00022989"/>
    </source>
</evidence>
<gene>
    <name evidence="10" type="ORF">EHV08_08885</name>
</gene>
<dbReference type="SUPFAM" id="SSF55008">
    <property type="entry name" value="HMA, heavy metal-associated domain"/>
    <property type="match status" value="1"/>
</dbReference>
<keyword evidence="5" id="KW-0479">Metal-binding</keyword>
<feature type="transmembrane region" description="Helical" evidence="8">
    <location>
        <begin position="20"/>
        <end position="37"/>
    </location>
</feature>
<feature type="transmembrane region" description="Helical" evidence="8">
    <location>
        <begin position="278"/>
        <end position="298"/>
    </location>
</feature>
<feature type="transmembrane region" description="Helical" evidence="8">
    <location>
        <begin position="355"/>
        <end position="374"/>
    </location>
</feature>
<feature type="domain" description="HMA" evidence="9">
    <location>
        <begin position="402"/>
        <end position="465"/>
    </location>
</feature>
<keyword evidence="11" id="KW-1185">Reference proteome</keyword>
<evidence type="ECO:0000313" key="11">
    <source>
        <dbReference type="Proteomes" id="UP000278983"/>
    </source>
</evidence>
<name>A0A3S0RPS0_9BACT</name>
<dbReference type="InterPro" id="IPR005524">
    <property type="entry name" value="DUF318"/>
</dbReference>
<dbReference type="PROSITE" id="PS50846">
    <property type="entry name" value="HMA_2"/>
    <property type="match status" value="1"/>
</dbReference>
<dbReference type="NCBIfam" id="NF033936">
    <property type="entry name" value="CuZnOut_SO0444"/>
    <property type="match status" value="1"/>
</dbReference>
<dbReference type="PANTHER" id="PTHR34184:SF4">
    <property type="entry name" value="UPF0718 PROTEIN YCGR"/>
    <property type="match status" value="1"/>
</dbReference>
<dbReference type="CDD" id="cd00371">
    <property type="entry name" value="HMA"/>
    <property type="match status" value="1"/>
</dbReference>
<dbReference type="Pfam" id="PF00403">
    <property type="entry name" value="HMA"/>
    <property type="match status" value="1"/>
</dbReference>